<dbReference type="Pfam" id="PF00781">
    <property type="entry name" value="DAGK_cat"/>
    <property type="match status" value="1"/>
</dbReference>
<dbReference type="GO" id="GO:0016301">
    <property type="term" value="F:kinase activity"/>
    <property type="evidence" value="ECO:0007669"/>
    <property type="project" value="UniProtKB-KW"/>
</dbReference>
<dbReference type="Proteomes" id="UP000254764">
    <property type="component" value="Unassembled WGS sequence"/>
</dbReference>
<keyword evidence="5" id="KW-0547">Nucleotide-binding</keyword>
<comment type="cofactor">
    <cofactor evidence="1">
        <name>Mg(2+)</name>
        <dbReference type="ChEBI" id="CHEBI:18420"/>
    </cofactor>
</comment>
<keyword evidence="4" id="KW-0479">Metal-binding</keyword>
<keyword evidence="2" id="KW-0444">Lipid biosynthesis</keyword>
<organism evidence="13 14">
    <name type="scientific">Ciceribacter selenitireducens ATCC BAA-1503</name>
    <dbReference type="NCBI Taxonomy" id="1336235"/>
    <lineage>
        <taxon>Bacteria</taxon>
        <taxon>Pseudomonadati</taxon>
        <taxon>Pseudomonadota</taxon>
        <taxon>Alphaproteobacteria</taxon>
        <taxon>Hyphomicrobiales</taxon>
        <taxon>Rhizobiaceae</taxon>
        <taxon>Ciceribacter</taxon>
    </lineage>
</organism>
<dbReference type="InterPro" id="IPR017438">
    <property type="entry name" value="ATP-NAD_kinase_N"/>
</dbReference>
<keyword evidence="11" id="KW-1208">Phospholipid metabolism</keyword>
<dbReference type="Pfam" id="PF19279">
    <property type="entry name" value="YegS_C"/>
    <property type="match status" value="1"/>
</dbReference>
<evidence type="ECO:0000256" key="4">
    <source>
        <dbReference type="ARBA" id="ARBA00022723"/>
    </source>
</evidence>
<dbReference type="STRING" id="1336235.GCA_000518785_02697"/>
<dbReference type="Gene3D" id="3.40.50.10330">
    <property type="entry name" value="Probable inorganic polyphosphate/atp-NAD kinase, domain 1"/>
    <property type="match status" value="1"/>
</dbReference>
<keyword evidence="7" id="KW-0067">ATP-binding</keyword>
<dbReference type="AlphaFoldDB" id="A0A376AL39"/>
<accession>A0A376AL39</accession>
<dbReference type="RefSeq" id="WP_115670962.1">
    <property type="nucleotide sequence ID" value="NZ_UEYP01000007.1"/>
</dbReference>
<dbReference type="GO" id="GO:0005524">
    <property type="term" value="F:ATP binding"/>
    <property type="evidence" value="ECO:0007669"/>
    <property type="project" value="UniProtKB-KW"/>
</dbReference>
<keyword evidence="6" id="KW-0418">Kinase</keyword>
<evidence type="ECO:0000256" key="7">
    <source>
        <dbReference type="ARBA" id="ARBA00022840"/>
    </source>
</evidence>
<keyword evidence="10" id="KW-0594">Phospholipid biosynthesis</keyword>
<dbReference type="PANTHER" id="PTHR12358">
    <property type="entry name" value="SPHINGOSINE KINASE"/>
    <property type="match status" value="1"/>
</dbReference>
<sequence>MKIGVIRNPVSGGRSGRAQWRGINIALATHFGEREVRETARSGDAARLAIELVEAGCDLIIAVGGDGTIGDVVDGLMRSARPGTAFSFIPTGTGCDFARNFALPRDPEAMVRRIAEASVRRIDVARLTGPSLGGQEEARHFANIASVGVSGRIVQAVNGRGRRVASGSLRFFLCSVREILRYRPETVRVTVDGEEIFKGPVTVAAVANGAWFGGGMHVVPFADLADGLLDIGILRGASRMGVLGILARLYSASHVGHPLISFHRGRVIEIEPLGDRPVSIEADGEALAFDRLRVGVMPSALSLKM</sequence>
<keyword evidence="9" id="KW-0443">Lipid metabolism</keyword>
<evidence type="ECO:0000256" key="9">
    <source>
        <dbReference type="ARBA" id="ARBA00023098"/>
    </source>
</evidence>
<dbReference type="Gene3D" id="2.60.200.40">
    <property type="match status" value="1"/>
</dbReference>
<dbReference type="GO" id="GO:0046872">
    <property type="term" value="F:metal ion binding"/>
    <property type="evidence" value="ECO:0007669"/>
    <property type="project" value="UniProtKB-KW"/>
</dbReference>
<keyword evidence="8" id="KW-0460">Magnesium</keyword>
<feature type="domain" description="DAGKc" evidence="12">
    <location>
        <begin position="1"/>
        <end position="131"/>
    </location>
</feature>
<dbReference type="SUPFAM" id="SSF111331">
    <property type="entry name" value="NAD kinase/diacylglycerol kinase-like"/>
    <property type="match status" value="1"/>
</dbReference>
<proteinExistence type="predicted"/>
<dbReference type="EMBL" id="UEYP01000007">
    <property type="protein sequence ID" value="SSC68387.1"/>
    <property type="molecule type" value="Genomic_DNA"/>
</dbReference>
<evidence type="ECO:0000256" key="2">
    <source>
        <dbReference type="ARBA" id="ARBA00022516"/>
    </source>
</evidence>
<dbReference type="InterPro" id="IPR001206">
    <property type="entry name" value="Diacylglycerol_kinase_cat_dom"/>
</dbReference>
<evidence type="ECO:0000256" key="8">
    <source>
        <dbReference type="ARBA" id="ARBA00022842"/>
    </source>
</evidence>
<dbReference type="PANTHER" id="PTHR12358:SF106">
    <property type="entry name" value="LIPID KINASE YEGS"/>
    <property type="match status" value="1"/>
</dbReference>
<gene>
    <name evidence="13" type="ORF">RHIZ70_4095</name>
</gene>
<dbReference type="PROSITE" id="PS50146">
    <property type="entry name" value="DAGK"/>
    <property type="match status" value="1"/>
</dbReference>
<reference evidence="14" key="1">
    <citation type="submission" date="2018-07" db="EMBL/GenBank/DDBJ databases">
        <authorList>
            <person name="Peiro R."/>
            <person name="Begona"/>
            <person name="Cbmso G."/>
            <person name="Lopez M."/>
            <person name="Gonzalez S."/>
        </authorList>
    </citation>
    <scope>NUCLEOTIDE SEQUENCE [LARGE SCALE GENOMIC DNA]</scope>
</reference>
<evidence type="ECO:0000313" key="14">
    <source>
        <dbReference type="Proteomes" id="UP000254764"/>
    </source>
</evidence>
<dbReference type="OrthoDB" id="142078at2"/>
<dbReference type="SMART" id="SM00046">
    <property type="entry name" value="DAGKc"/>
    <property type="match status" value="1"/>
</dbReference>
<evidence type="ECO:0000256" key="6">
    <source>
        <dbReference type="ARBA" id="ARBA00022777"/>
    </source>
</evidence>
<evidence type="ECO:0000259" key="12">
    <source>
        <dbReference type="PROSITE" id="PS50146"/>
    </source>
</evidence>
<name>A0A376AL39_9HYPH</name>
<evidence type="ECO:0000256" key="1">
    <source>
        <dbReference type="ARBA" id="ARBA00001946"/>
    </source>
</evidence>
<dbReference type="InterPro" id="IPR050187">
    <property type="entry name" value="Lipid_Phosphate_FormReg"/>
</dbReference>
<evidence type="ECO:0000256" key="10">
    <source>
        <dbReference type="ARBA" id="ARBA00023209"/>
    </source>
</evidence>
<dbReference type="InterPro" id="IPR016064">
    <property type="entry name" value="NAD/diacylglycerol_kinase_sf"/>
</dbReference>
<evidence type="ECO:0000256" key="11">
    <source>
        <dbReference type="ARBA" id="ARBA00023264"/>
    </source>
</evidence>
<dbReference type="GO" id="GO:0008654">
    <property type="term" value="P:phospholipid biosynthetic process"/>
    <property type="evidence" value="ECO:0007669"/>
    <property type="project" value="UniProtKB-KW"/>
</dbReference>
<dbReference type="InterPro" id="IPR045540">
    <property type="entry name" value="YegS/DAGK_C"/>
</dbReference>
<dbReference type="GO" id="GO:0005886">
    <property type="term" value="C:plasma membrane"/>
    <property type="evidence" value="ECO:0007669"/>
    <property type="project" value="TreeGrafter"/>
</dbReference>
<dbReference type="InterPro" id="IPR005218">
    <property type="entry name" value="Diacylglycerol/lipid_kinase"/>
</dbReference>
<evidence type="ECO:0000256" key="5">
    <source>
        <dbReference type="ARBA" id="ARBA00022741"/>
    </source>
</evidence>
<dbReference type="NCBIfam" id="TIGR00147">
    <property type="entry name" value="YegS/Rv2252/BmrU family lipid kinase"/>
    <property type="match status" value="1"/>
</dbReference>
<protein>
    <recommendedName>
        <fullName evidence="12">DAGKc domain-containing protein</fullName>
    </recommendedName>
</protein>
<evidence type="ECO:0000313" key="13">
    <source>
        <dbReference type="EMBL" id="SSC68387.1"/>
    </source>
</evidence>
<keyword evidence="14" id="KW-1185">Reference proteome</keyword>
<keyword evidence="3" id="KW-0808">Transferase</keyword>
<evidence type="ECO:0000256" key="3">
    <source>
        <dbReference type="ARBA" id="ARBA00022679"/>
    </source>
</evidence>